<comment type="caution">
    <text evidence="1">The sequence shown here is derived from an EMBL/GenBank/DDBJ whole genome shotgun (WGS) entry which is preliminary data.</text>
</comment>
<accession>A0A093VNK9</accession>
<sequence length="212" mass="24335">MPTAFHEEWAPLGGPVCGTPPSGEPGLEAQVETLSQERLHDLNQQMRNEALEFGQRVLMTLSAKDAEIARLKRENDEYRLHATIKLADQASVWLPIKEDFNHELYSVNEPSIDIEDMTSFDGYLWQNPLPIWRNKQEMVAGIFCKKDGHQLRAMLPREDVLKMKKGAEFLSKFEPQLKEFNMKYHIDGLWDSVKIATKALTIVLAVSWLSRI</sequence>
<dbReference type="HOGENOM" id="CLU_1300417_0_0_1"/>
<name>A0A093VNK9_TALMA</name>
<evidence type="ECO:0000313" key="1">
    <source>
        <dbReference type="EMBL" id="KFX51559.1"/>
    </source>
</evidence>
<protein>
    <submittedName>
        <fullName evidence="1">Uncharacterized protein</fullName>
    </submittedName>
</protein>
<dbReference type="EMBL" id="JPOX01000004">
    <property type="protein sequence ID" value="KFX51559.1"/>
    <property type="molecule type" value="Genomic_DNA"/>
</dbReference>
<proteinExistence type="predicted"/>
<reference evidence="1" key="2">
    <citation type="journal article" date="2014" name="PLoS Genet.">
        <title>Signature gene expression reveals novel clues to the molecular mechanisms of dimorphic transition in Penicillium marneffei.</title>
        <authorList>
            <person name="Yang E."/>
            <person name="Wang G."/>
            <person name="Cai J."/>
            <person name="Woo P.C."/>
            <person name="Lau S.K."/>
            <person name="Yuen K.-Y."/>
            <person name="Chow W.-N."/>
            <person name="Lin X."/>
        </authorList>
    </citation>
    <scope>NUCLEOTIDE SEQUENCE</scope>
    <source>
        <strain evidence="1">PM1</strain>
    </source>
</reference>
<gene>
    <name evidence="1" type="ORF">GQ26_0040080</name>
</gene>
<organism evidence="1">
    <name type="scientific">Talaromyces marneffei PM1</name>
    <dbReference type="NCBI Taxonomy" id="1077442"/>
    <lineage>
        <taxon>Eukaryota</taxon>
        <taxon>Fungi</taxon>
        <taxon>Dikarya</taxon>
        <taxon>Ascomycota</taxon>
        <taxon>Pezizomycotina</taxon>
        <taxon>Eurotiomycetes</taxon>
        <taxon>Eurotiomycetidae</taxon>
        <taxon>Eurotiales</taxon>
        <taxon>Trichocomaceae</taxon>
        <taxon>Talaromyces</taxon>
        <taxon>Talaromyces sect. Talaromyces</taxon>
    </lineage>
</organism>
<reference key="1">
    <citation type="journal article" date="2014" name="PLoS Genet.">
        <title>Signature Gene Expression Reveals Novel Clues to the Molecular Mechanisms of Dimorphic Transition in Penicillium marneffei.</title>
        <authorList>
            <person name="Yang E."/>
            <person name="Wang G."/>
            <person name="Cai J."/>
            <person name="Woo P.C."/>
            <person name="Lau S.K."/>
            <person name="Yuen K.-Y."/>
            <person name="Chow W.-N."/>
            <person name="Lin X."/>
        </authorList>
    </citation>
    <scope>NUCLEOTIDE SEQUENCE [LARGE SCALE GENOMIC DNA]</scope>
    <source>
        <strain>PM1</strain>
    </source>
</reference>
<dbReference type="AlphaFoldDB" id="A0A093VNK9"/>